<comment type="subcellular location">
    <subcellularLocation>
        <location evidence="1">Cell membrane</location>
        <topology evidence="1">Multi-pass membrane protein</topology>
    </subcellularLocation>
</comment>
<keyword evidence="10" id="KW-1185">Reference proteome</keyword>
<evidence type="ECO:0000313" key="9">
    <source>
        <dbReference type="EMBL" id="GHC25029.1"/>
    </source>
</evidence>
<feature type="transmembrane region" description="Helical" evidence="8">
    <location>
        <begin position="248"/>
        <end position="266"/>
    </location>
</feature>
<dbReference type="Proteomes" id="UP000658305">
    <property type="component" value="Unassembled WGS sequence"/>
</dbReference>
<proteinExistence type="predicted"/>
<sequence>MVDVTNFRVPPGERLRNAANYAVIVALLMIVAAFALAAPSFLTPANLYNLVLNNVVLLAIVAIGMTLVVSSGGIDLSVGISVDMASMAFIMLLKGGALLGVALGAGIGVALIVGLVNAILITRLKISPFLATLGILFIGQSVQKIASGGGKPIYLANAQYAPTFDSIVKSSVLGIPTPMFVLLVLAVAVYVLLHRSVFGRYVQALGAQPGVAWFSGIRVPFHTSIVYILAAGLCGVAGILLSSTVKSYVPLSGDGFLLDAIGACFIGTTISSERRPSVLGTLIGVLLLAVTRNGLLLVGWNFYWQQVGIGVLVFSVLALSFGLRGRGH</sequence>
<feature type="transmembrane region" description="Helical" evidence="8">
    <location>
        <begin position="278"/>
        <end position="297"/>
    </location>
</feature>
<evidence type="ECO:0000313" key="10">
    <source>
        <dbReference type="Proteomes" id="UP000658305"/>
    </source>
</evidence>
<feature type="transmembrane region" description="Helical" evidence="8">
    <location>
        <begin position="172"/>
        <end position="193"/>
    </location>
</feature>
<feature type="transmembrane region" description="Helical" evidence="8">
    <location>
        <begin position="47"/>
        <end position="69"/>
    </location>
</feature>
<dbReference type="PANTHER" id="PTHR32196:SF21">
    <property type="entry name" value="ABC TRANSPORTER PERMEASE PROTEIN YPHD-RELATED"/>
    <property type="match status" value="1"/>
</dbReference>
<gene>
    <name evidence="9" type="ORF">GCM10007291_25850</name>
</gene>
<keyword evidence="4" id="KW-0997">Cell inner membrane</keyword>
<feature type="transmembrane region" description="Helical" evidence="8">
    <location>
        <begin position="224"/>
        <end position="242"/>
    </location>
</feature>
<keyword evidence="3" id="KW-1003">Cell membrane</keyword>
<protein>
    <submittedName>
        <fullName evidence="9">Branched-chain amino acid ABC transporter permease</fullName>
    </submittedName>
</protein>
<evidence type="ECO:0000256" key="8">
    <source>
        <dbReference type="SAM" id="Phobius"/>
    </source>
</evidence>
<evidence type="ECO:0000256" key="2">
    <source>
        <dbReference type="ARBA" id="ARBA00022448"/>
    </source>
</evidence>
<dbReference type="InterPro" id="IPR001851">
    <property type="entry name" value="ABC_transp_permease"/>
</dbReference>
<feature type="transmembrane region" description="Helical" evidence="8">
    <location>
        <begin position="21"/>
        <end position="41"/>
    </location>
</feature>
<dbReference type="CDD" id="cd06579">
    <property type="entry name" value="TM_PBP1_transp_AraH_like"/>
    <property type="match status" value="1"/>
</dbReference>
<dbReference type="PANTHER" id="PTHR32196">
    <property type="entry name" value="ABC TRANSPORTER PERMEASE PROTEIN YPHD-RELATED-RELATED"/>
    <property type="match status" value="1"/>
</dbReference>
<organism evidence="9 10">
    <name type="scientific">Gemmobacter nanjingensis</name>
    <dbReference type="NCBI Taxonomy" id="488454"/>
    <lineage>
        <taxon>Bacteria</taxon>
        <taxon>Pseudomonadati</taxon>
        <taxon>Pseudomonadota</taxon>
        <taxon>Alphaproteobacteria</taxon>
        <taxon>Rhodobacterales</taxon>
        <taxon>Paracoccaceae</taxon>
        <taxon>Gemmobacter</taxon>
    </lineage>
</organism>
<feature type="transmembrane region" description="Helical" evidence="8">
    <location>
        <begin position="303"/>
        <end position="323"/>
    </location>
</feature>
<accession>A0ABQ3FI44</accession>
<evidence type="ECO:0000256" key="6">
    <source>
        <dbReference type="ARBA" id="ARBA00022989"/>
    </source>
</evidence>
<comment type="caution">
    <text evidence="9">The sequence shown here is derived from an EMBL/GenBank/DDBJ whole genome shotgun (WGS) entry which is preliminary data.</text>
</comment>
<dbReference type="RefSeq" id="WP_189381255.1">
    <property type="nucleotide sequence ID" value="NZ_BMYI01000007.1"/>
</dbReference>
<keyword evidence="6 8" id="KW-1133">Transmembrane helix</keyword>
<keyword evidence="2" id="KW-0813">Transport</keyword>
<evidence type="ECO:0000256" key="1">
    <source>
        <dbReference type="ARBA" id="ARBA00004651"/>
    </source>
</evidence>
<evidence type="ECO:0000256" key="7">
    <source>
        <dbReference type="ARBA" id="ARBA00023136"/>
    </source>
</evidence>
<keyword evidence="7 8" id="KW-0472">Membrane</keyword>
<reference evidence="10" key="1">
    <citation type="journal article" date="2019" name="Int. J. Syst. Evol. Microbiol.">
        <title>The Global Catalogue of Microorganisms (GCM) 10K type strain sequencing project: providing services to taxonomists for standard genome sequencing and annotation.</title>
        <authorList>
            <consortium name="The Broad Institute Genomics Platform"/>
            <consortium name="The Broad Institute Genome Sequencing Center for Infectious Disease"/>
            <person name="Wu L."/>
            <person name="Ma J."/>
        </authorList>
    </citation>
    <scope>NUCLEOTIDE SEQUENCE [LARGE SCALE GENOMIC DNA]</scope>
    <source>
        <strain evidence="10">KCTC 23298</strain>
    </source>
</reference>
<evidence type="ECO:0000256" key="5">
    <source>
        <dbReference type="ARBA" id="ARBA00022692"/>
    </source>
</evidence>
<evidence type="ECO:0000256" key="4">
    <source>
        <dbReference type="ARBA" id="ARBA00022519"/>
    </source>
</evidence>
<feature type="transmembrane region" description="Helical" evidence="8">
    <location>
        <begin position="99"/>
        <end position="121"/>
    </location>
</feature>
<name>A0ABQ3FI44_9RHOB</name>
<dbReference type="Pfam" id="PF02653">
    <property type="entry name" value="BPD_transp_2"/>
    <property type="match status" value="1"/>
</dbReference>
<evidence type="ECO:0000256" key="3">
    <source>
        <dbReference type="ARBA" id="ARBA00022475"/>
    </source>
</evidence>
<keyword evidence="5 8" id="KW-0812">Transmembrane</keyword>
<dbReference type="EMBL" id="BMYI01000007">
    <property type="protein sequence ID" value="GHC25029.1"/>
    <property type="molecule type" value="Genomic_DNA"/>
</dbReference>